<evidence type="ECO:0000313" key="4">
    <source>
        <dbReference type="Proteomes" id="UP000199036"/>
    </source>
</evidence>
<organism evidence="3 4">
    <name type="scientific">Paenimyroides ummariense</name>
    <dbReference type="NCBI Taxonomy" id="913024"/>
    <lineage>
        <taxon>Bacteria</taxon>
        <taxon>Pseudomonadati</taxon>
        <taxon>Bacteroidota</taxon>
        <taxon>Flavobacteriia</taxon>
        <taxon>Flavobacteriales</taxon>
        <taxon>Flavobacteriaceae</taxon>
        <taxon>Paenimyroides</taxon>
    </lineage>
</organism>
<dbReference type="STRING" id="913024.SAMN05421741_1227"/>
<keyword evidence="1" id="KW-1133">Transmembrane helix</keyword>
<dbReference type="Pfam" id="PF04892">
    <property type="entry name" value="VanZ"/>
    <property type="match status" value="1"/>
</dbReference>
<protein>
    <submittedName>
        <fullName evidence="3">VanZ like family protein</fullName>
    </submittedName>
</protein>
<feature type="transmembrane region" description="Helical" evidence="1">
    <location>
        <begin position="67"/>
        <end position="86"/>
    </location>
</feature>
<dbReference type="PANTHER" id="PTHR28008">
    <property type="entry name" value="DOMAIN PROTEIN, PUTATIVE (AFU_ORTHOLOGUE AFUA_3G10980)-RELATED"/>
    <property type="match status" value="1"/>
</dbReference>
<name>A0A1I5EQQ7_9FLAO</name>
<dbReference type="Proteomes" id="UP000199036">
    <property type="component" value="Unassembled WGS sequence"/>
</dbReference>
<dbReference type="EMBL" id="FOVI01000022">
    <property type="protein sequence ID" value="SFO13842.1"/>
    <property type="molecule type" value="Genomic_DNA"/>
</dbReference>
<evidence type="ECO:0000256" key="1">
    <source>
        <dbReference type="SAM" id="Phobius"/>
    </source>
</evidence>
<feature type="domain" description="VanZ-like" evidence="2">
    <location>
        <begin position="26"/>
        <end position="117"/>
    </location>
</feature>
<dbReference type="AlphaFoldDB" id="A0A1I5EQQ7"/>
<dbReference type="RefSeq" id="WP_177205789.1">
    <property type="nucleotide sequence ID" value="NZ_FOVI01000022.1"/>
</dbReference>
<sequence>MLNKKLIAISWNVLILIFCLINLSNINEVQKISIPNLDKVVHFIFYTTSSFLWSWALLNKKASTFKLNLTLIVFGLILFGLMVEFLQDILPTQRSFEWLDVLCNTLGVLFGTTVYLIYTKFKPHNS</sequence>
<feature type="transmembrane region" description="Helical" evidence="1">
    <location>
        <begin position="36"/>
        <end position="55"/>
    </location>
</feature>
<dbReference type="NCBIfam" id="NF037970">
    <property type="entry name" value="vanZ_1"/>
    <property type="match status" value="1"/>
</dbReference>
<evidence type="ECO:0000313" key="3">
    <source>
        <dbReference type="EMBL" id="SFO13842.1"/>
    </source>
</evidence>
<gene>
    <name evidence="3" type="ORF">SAMN05421741_1227</name>
</gene>
<proteinExistence type="predicted"/>
<dbReference type="InterPro" id="IPR006976">
    <property type="entry name" value="VanZ-like"/>
</dbReference>
<feature type="transmembrane region" description="Helical" evidence="1">
    <location>
        <begin position="6"/>
        <end position="24"/>
    </location>
</feature>
<evidence type="ECO:0000259" key="2">
    <source>
        <dbReference type="Pfam" id="PF04892"/>
    </source>
</evidence>
<keyword evidence="1" id="KW-0812">Transmembrane</keyword>
<keyword evidence="4" id="KW-1185">Reference proteome</keyword>
<feature type="transmembrane region" description="Helical" evidence="1">
    <location>
        <begin position="98"/>
        <end position="118"/>
    </location>
</feature>
<reference evidence="4" key="1">
    <citation type="submission" date="2016-10" db="EMBL/GenBank/DDBJ databases">
        <authorList>
            <person name="Varghese N."/>
            <person name="Submissions S."/>
        </authorList>
    </citation>
    <scope>NUCLEOTIDE SEQUENCE [LARGE SCALE GENOMIC DNA]</scope>
    <source>
        <strain evidence="4">DS-12</strain>
    </source>
</reference>
<keyword evidence="1" id="KW-0472">Membrane</keyword>
<dbReference type="PANTHER" id="PTHR28008:SF1">
    <property type="entry name" value="DOMAIN PROTEIN, PUTATIVE (AFU_ORTHOLOGUE AFUA_3G10980)-RELATED"/>
    <property type="match status" value="1"/>
</dbReference>
<accession>A0A1I5EQQ7</accession>